<protein>
    <submittedName>
        <fullName evidence="1">Uncharacterized protein</fullName>
    </submittedName>
</protein>
<name>A0A0G1A0A5_9BACT</name>
<organism evidence="1 2">
    <name type="scientific">Candidatus Woesebacteria bacterium GW2011_GWA1_41_7</name>
    <dbReference type="NCBI Taxonomy" id="1618556"/>
    <lineage>
        <taxon>Bacteria</taxon>
        <taxon>Candidatus Woeseibacteriota</taxon>
    </lineage>
</organism>
<sequence length="67" mass="7645">MFTPLGLKVRLQNKSACTKKFQFFGEPTVPILEPMLASILHLYEQIEKFGLKTNLIAYCLLDSNPML</sequence>
<evidence type="ECO:0000313" key="2">
    <source>
        <dbReference type="Proteomes" id="UP000033969"/>
    </source>
</evidence>
<comment type="caution">
    <text evidence="1">The sequence shown here is derived from an EMBL/GenBank/DDBJ whole genome shotgun (WGS) entry which is preliminary data.</text>
</comment>
<dbReference type="EMBL" id="LCBU01000001">
    <property type="protein sequence ID" value="KKS18798.1"/>
    <property type="molecule type" value="Genomic_DNA"/>
</dbReference>
<evidence type="ECO:0000313" key="1">
    <source>
        <dbReference type="EMBL" id="KKS18798.1"/>
    </source>
</evidence>
<reference evidence="1 2" key="1">
    <citation type="journal article" date="2015" name="Nature">
        <title>rRNA introns, odd ribosomes, and small enigmatic genomes across a large radiation of phyla.</title>
        <authorList>
            <person name="Brown C.T."/>
            <person name="Hug L.A."/>
            <person name="Thomas B.C."/>
            <person name="Sharon I."/>
            <person name="Castelle C.J."/>
            <person name="Singh A."/>
            <person name="Wilkins M.J."/>
            <person name="Williams K.H."/>
            <person name="Banfield J.F."/>
        </authorList>
    </citation>
    <scope>NUCLEOTIDE SEQUENCE [LARGE SCALE GENOMIC DNA]</scope>
</reference>
<dbReference type="Proteomes" id="UP000033969">
    <property type="component" value="Unassembled WGS sequence"/>
</dbReference>
<gene>
    <name evidence="1" type="ORF">UU74_C0001G0030</name>
</gene>
<accession>A0A0G1A0A5</accession>
<proteinExistence type="predicted"/>
<dbReference type="AlphaFoldDB" id="A0A0G1A0A5"/>